<gene>
    <name evidence="2" type="ORF">M1L60_14750</name>
</gene>
<feature type="transmembrane region" description="Helical" evidence="1">
    <location>
        <begin position="123"/>
        <end position="146"/>
    </location>
</feature>
<evidence type="ECO:0000256" key="1">
    <source>
        <dbReference type="SAM" id="Phobius"/>
    </source>
</evidence>
<keyword evidence="1" id="KW-1133">Transmembrane helix</keyword>
<organism evidence="2 3">
    <name type="scientific">Paractinoplanes aksuensis</name>
    <dbReference type="NCBI Taxonomy" id="2939490"/>
    <lineage>
        <taxon>Bacteria</taxon>
        <taxon>Bacillati</taxon>
        <taxon>Actinomycetota</taxon>
        <taxon>Actinomycetes</taxon>
        <taxon>Micromonosporales</taxon>
        <taxon>Micromonosporaceae</taxon>
        <taxon>Paractinoplanes</taxon>
    </lineage>
</organism>
<comment type="caution">
    <text evidence="2">The sequence shown here is derived from an EMBL/GenBank/DDBJ whole genome shotgun (WGS) entry which is preliminary data.</text>
</comment>
<evidence type="ECO:0008006" key="4">
    <source>
        <dbReference type="Google" id="ProtNLM"/>
    </source>
</evidence>
<feature type="transmembrane region" description="Helical" evidence="1">
    <location>
        <begin position="86"/>
        <end position="111"/>
    </location>
</feature>
<evidence type="ECO:0000313" key="3">
    <source>
        <dbReference type="Proteomes" id="UP001523369"/>
    </source>
</evidence>
<keyword evidence="3" id="KW-1185">Reference proteome</keyword>
<name>A0ABT1DP96_9ACTN</name>
<keyword evidence="1" id="KW-0812">Transmembrane</keyword>
<protein>
    <recommendedName>
        <fullName evidence="4">Integral membrane protein</fullName>
    </recommendedName>
</protein>
<evidence type="ECO:0000313" key="2">
    <source>
        <dbReference type="EMBL" id="MCO8271855.1"/>
    </source>
</evidence>
<accession>A0ABT1DP96</accession>
<proteinExistence type="predicted"/>
<dbReference type="RefSeq" id="WP_253237972.1">
    <property type="nucleotide sequence ID" value="NZ_JAMYJR010000013.1"/>
</dbReference>
<keyword evidence="1" id="KW-0472">Membrane</keyword>
<dbReference type="EMBL" id="JAMYJR010000013">
    <property type="protein sequence ID" value="MCO8271855.1"/>
    <property type="molecule type" value="Genomic_DNA"/>
</dbReference>
<dbReference type="Proteomes" id="UP001523369">
    <property type="component" value="Unassembled WGS sequence"/>
</dbReference>
<feature type="transmembrane region" description="Helical" evidence="1">
    <location>
        <begin position="35"/>
        <end position="56"/>
    </location>
</feature>
<sequence length="156" mass="15800">MTATVIVVLVVAGISEALGRVVPLIARRSGIARPVVIGLILTGGLIEAAVFALWPLTSWTLAELLLPAAPAGPEPPSWTPELAAPLMLAAVLAFPLLGPLLHLLLMTVVGVGLTGPLAAATGLGWWTTAACVAGAGLGLGLTIDVVRRVAVRVATR</sequence>
<reference evidence="2 3" key="1">
    <citation type="submission" date="2022-06" db="EMBL/GenBank/DDBJ databases">
        <title>New Species of the Genus Actinoplanes, ActinopZanes ferrugineus.</title>
        <authorList>
            <person name="Ding P."/>
        </authorList>
    </citation>
    <scope>NUCLEOTIDE SEQUENCE [LARGE SCALE GENOMIC DNA]</scope>
    <source>
        <strain evidence="2 3">TRM88003</strain>
    </source>
</reference>